<feature type="compositionally biased region" description="Basic and acidic residues" evidence="1">
    <location>
        <begin position="147"/>
        <end position="156"/>
    </location>
</feature>
<feature type="compositionally biased region" description="Polar residues" evidence="1">
    <location>
        <begin position="60"/>
        <end position="86"/>
    </location>
</feature>
<feature type="region of interest" description="Disordered" evidence="1">
    <location>
        <begin position="102"/>
        <end position="156"/>
    </location>
</feature>
<organism evidence="2 3">
    <name type="scientific">Apiospora arundinis</name>
    <dbReference type="NCBI Taxonomy" id="335852"/>
    <lineage>
        <taxon>Eukaryota</taxon>
        <taxon>Fungi</taxon>
        <taxon>Dikarya</taxon>
        <taxon>Ascomycota</taxon>
        <taxon>Pezizomycotina</taxon>
        <taxon>Sordariomycetes</taxon>
        <taxon>Xylariomycetidae</taxon>
        <taxon>Amphisphaeriales</taxon>
        <taxon>Apiosporaceae</taxon>
        <taxon>Apiospora</taxon>
    </lineage>
</organism>
<proteinExistence type="predicted"/>
<feature type="compositionally biased region" description="Polar residues" evidence="1">
    <location>
        <begin position="124"/>
        <end position="142"/>
    </location>
</feature>
<name>A0ABR2IHT7_9PEZI</name>
<feature type="region of interest" description="Disordered" evidence="1">
    <location>
        <begin position="37"/>
        <end position="86"/>
    </location>
</feature>
<protein>
    <submittedName>
        <fullName evidence="2">Uncharacterized protein</fullName>
    </submittedName>
</protein>
<feature type="compositionally biased region" description="Low complexity" evidence="1">
    <location>
        <begin position="41"/>
        <end position="51"/>
    </location>
</feature>
<reference evidence="2 3" key="1">
    <citation type="journal article" date="2024" name="IMA Fungus">
        <title>Apiospora arundinis, a panoply of carbohydrate-active enzymes and secondary metabolites.</title>
        <authorList>
            <person name="Sorensen T."/>
            <person name="Petersen C."/>
            <person name="Muurmann A.T."/>
            <person name="Christiansen J.V."/>
            <person name="Brundto M.L."/>
            <person name="Overgaard C.K."/>
            <person name="Boysen A.T."/>
            <person name="Wollenberg R.D."/>
            <person name="Larsen T.O."/>
            <person name="Sorensen J.L."/>
            <person name="Nielsen K.L."/>
            <person name="Sondergaard T.E."/>
        </authorList>
    </citation>
    <scope>NUCLEOTIDE SEQUENCE [LARGE SCALE GENOMIC DNA]</scope>
    <source>
        <strain evidence="2 3">AAU 773</strain>
    </source>
</reference>
<sequence>MAQTPSKEDQQAQHSAMFEAMAQTNFEYDEICRLVSKNGLSSPSSSSAPAGSDDKAQDASGDSVTSNPHDVPYSDQQSQNSAMFEAMASTNFEYDEICGLVSSQHQLSSSPPPSSSPPEDRNDNSTSSGGANDSATTDTNDVPYSERAIEGDKDYDNDTSALVEKSWWRLGLRWTGWGSRPVVYEYVPQ</sequence>
<keyword evidence="3" id="KW-1185">Reference proteome</keyword>
<dbReference type="Proteomes" id="UP001390339">
    <property type="component" value="Unassembled WGS sequence"/>
</dbReference>
<accession>A0ABR2IHT7</accession>
<gene>
    <name evidence="2" type="ORF">PGQ11_009372</name>
</gene>
<evidence type="ECO:0000313" key="3">
    <source>
        <dbReference type="Proteomes" id="UP001390339"/>
    </source>
</evidence>
<evidence type="ECO:0000256" key="1">
    <source>
        <dbReference type="SAM" id="MobiDB-lite"/>
    </source>
</evidence>
<comment type="caution">
    <text evidence="2">The sequence shown here is derived from an EMBL/GenBank/DDBJ whole genome shotgun (WGS) entry which is preliminary data.</text>
</comment>
<evidence type="ECO:0000313" key="2">
    <source>
        <dbReference type="EMBL" id="KAK8863137.1"/>
    </source>
</evidence>
<dbReference type="EMBL" id="JAPCWZ010000005">
    <property type="protein sequence ID" value="KAK8863137.1"/>
    <property type="molecule type" value="Genomic_DNA"/>
</dbReference>